<protein>
    <submittedName>
        <fullName evidence="2">Uncharacterized protein</fullName>
    </submittedName>
</protein>
<dbReference type="EMBL" id="CP017826">
    <property type="protein sequence ID" value="APA14866.1"/>
    <property type="molecule type" value="Genomic_DNA"/>
</dbReference>
<proteinExistence type="predicted"/>
<evidence type="ECO:0000313" key="2">
    <source>
        <dbReference type="EMBL" id="APA14866.1"/>
    </source>
</evidence>
<accession>A0A1D9QIV7</accession>
<reference evidence="3" key="1">
    <citation type="journal article" date="2017" name="Genome Biol. Evol.">
        <title>The complete genome sequence of the phytopathogenic fungus Sclerotinia sclerotiorum reveals insights into the genome architecture of broad host range pathogens.</title>
        <authorList>
            <person name="Derbyshire M."/>
            <person name="Denton-Giles M."/>
            <person name="Hegedus D."/>
            <person name="Seifbarghy S."/>
            <person name="Rollins J."/>
            <person name="van Kan J."/>
            <person name="Seidl M.F."/>
            <person name="Faino L."/>
            <person name="Mbengue M."/>
            <person name="Navaud O."/>
            <person name="Raffaele S."/>
            <person name="Hammond-Kosack K."/>
            <person name="Heard S."/>
            <person name="Oliver R."/>
        </authorList>
    </citation>
    <scope>NUCLEOTIDE SEQUENCE [LARGE SCALE GENOMIC DNA]</scope>
    <source>
        <strain evidence="3">ATCC 18683 / 1980 / Ss-1</strain>
    </source>
</reference>
<evidence type="ECO:0000313" key="3">
    <source>
        <dbReference type="Proteomes" id="UP000177798"/>
    </source>
</evidence>
<feature type="region of interest" description="Disordered" evidence="1">
    <location>
        <begin position="95"/>
        <end position="139"/>
    </location>
</feature>
<sequence>MERSECHHHEKCVNFCLKKADRANIFKHAHETMSLKVETKITGPDWRILDPTEGRLYDSNRRYHILCCPESGRPTFDKCGTFTWALDLRLNPKRAVSAPESVQKKLGKEKNSEKKQTSGSGSISILRPVGGTLRAQTIK</sequence>
<name>A0A1D9QIV7_SCLS1</name>
<organism evidence="2 3">
    <name type="scientific">Sclerotinia sclerotiorum (strain ATCC 18683 / 1980 / Ss-1)</name>
    <name type="common">White mold</name>
    <name type="synonym">Whetzelinia sclerotiorum</name>
    <dbReference type="NCBI Taxonomy" id="665079"/>
    <lineage>
        <taxon>Eukaryota</taxon>
        <taxon>Fungi</taxon>
        <taxon>Dikarya</taxon>
        <taxon>Ascomycota</taxon>
        <taxon>Pezizomycotina</taxon>
        <taxon>Leotiomycetes</taxon>
        <taxon>Helotiales</taxon>
        <taxon>Sclerotiniaceae</taxon>
        <taxon>Sclerotinia</taxon>
    </lineage>
</organism>
<dbReference type="OrthoDB" id="3530362at2759"/>
<gene>
    <name evidence="2" type="ORF">sscle_13g096360</name>
</gene>
<feature type="compositionally biased region" description="Basic and acidic residues" evidence="1">
    <location>
        <begin position="102"/>
        <end position="116"/>
    </location>
</feature>
<dbReference type="VEuPathDB" id="FungiDB:sscle_13g096360"/>
<dbReference type="Proteomes" id="UP000177798">
    <property type="component" value="Chromosome 13"/>
</dbReference>
<dbReference type="AlphaFoldDB" id="A0A1D9QIV7"/>
<evidence type="ECO:0000256" key="1">
    <source>
        <dbReference type="SAM" id="MobiDB-lite"/>
    </source>
</evidence>